<sequence>MQKKALLLATALLAIATQAFGASANGTGASVTGATSDRVAMHRIVQDRAVAPQADYAWDRPYCLRYRSRHPDLLILGDSIFDGWSGYLMHVFPRALIDARVGRQFSSAIRIYQSLLAYSGIRSIQTIVVDLGTNGPVTAQQIAQFMMLAGNRRVIFIVPEVPRPWEREVQSLYEGLPAQYPNVQLEYWNRISTLPNGQENPAYFWGDGVHPNWYGIQALVGGLQAVLATRNG</sequence>
<dbReference type="HOGENOM" id="CLU_096718_0_0_6"/>
<accession>F9ZMW9</accession>
<dbReference type="KEGG" id="acu:Atc_1229"/>
<feature type="signal peptide" evidence="1">
    <location>
        <begin position="1"/>
        <end position="21"/>
    </location>
</feature>
<dbReference type="GeneID" id="92931221"/>
<keyword evidence="2" id="KW-0808">Transferase</keyword>
<name>F9ZMW9_ACICS</name>
<evidence type="ECO:0000256" key="1">
    <source>
        <dbReference type="SAM" id="SignalP"/>
    </source>
</evidence>
<dbReference type="SUPFAM" id="SSF52266">
    <property type="entry name" value="SGNH hydrolase"/>
    <property type="match status" value="1"/>
</dbReference>
<keyword evidence="1" id="KW-0732">Signal</keyword>
<organism evidence="2 3">
    <name type="scientific">Acidithiobacillus caldus (strain SM-1)</name>
    <dbReference type="NCBI Taxonomy" id="990288"/>
    <lineage>
        <taxon>Bacteria</taxon>
        <taxon>Pseudomonadati</taxon>
        <taxon>Pseudomonadota</taxon>
        <taxon>Acidithiobacillia</taxon>
        <taxon>Acidithiobacillales</taxon>
        <taxon>Acidithiobacillaceae</taxon>
        <taxon>Acidithiobacillus</taxon>
    </lineage>
</organism>
<keyword evidence="3" id="KW-1185">Reference proteome</keyword>
<dbReference type="Proteomes" id="UP000006135">
    <property type="component" value="Chromosome"/>
</dbReference>
<keyword evidence="2" id="KW-0012">Acyltransferase</keyword>
<dbReference type="EMBL" id="CP002573">
    <property type="protein sequence ID" value="AEK57878.1"/>
    <property type="molecule type" value="Genomic_DNA"/>
</dbReference>
<proteinExistence type="predicted"/>
<gene>
    <name evidence="2" type="ordered locus">Atc_1229</name>
</gene>
<reference evidence="2 3" key="1">
    <citation type="journal article" date="2011" name="J. Genet. Genomics">
        <title>Unraveling the Acidithiobacillus caldus complete genome and its central metabolisms for carbon assimilation.</title>
        <authorList>
            <person name="You X.Y."/>
            <person name="Guo X."/>
            <person name="Zheng H.J."/>
            <person name="Zhang M.J."/>
            <person name="Liu L.J."/>
            <person name="Zhu Y.Q."/>
            <person name="Zhu B."/>
            <person name="Wang S.Y."/>
            <person name="Zhao G.P."/>
            <person name="Poetsch A."/>
            <person name="Jiang C.Y."/>
            <person name="Liu S.J."/>
        </authorList>
    </citation>
    <scope>NUCLEOTIDE SEQUENCE [LARGE SCALE GENOMIC DNA]</scope>
    <source>
        <strain evidence="2 3">SM-1</strain>
    </source>
</reference>
<feature type="chain" id="PRO_5003392602" evidence="1">
    <location>
        <begin position="22"/>
        <end position="232"/>
    </location>
</feature>
<evidence type="ECO:0000313" key="2">
    <source>
        <dbReference type="EMBL" id="AEK57878.1"/>
    </source>
</evidence>
<protein>
    <submittedName>
        <fullName evidence="2">Acyltransferase 3</fullName>
    </submittedName>
</protein>
<dbReference type="AlphaFoldDB" id="F9ZMW9"/>
<evidence type="ECO:0000313" key="3">
    <source>
        <dbReference type="Proteomes" id="UP000006135"/>
    </source>
</evidence>
<dbReference type="RefSeq" id="WP_014002747.1">
    <property type="nucleotide sequence ID" value="NC_015850.1"/>
</dbReference>
<dbReference type="GO" id="GO:0016788">
    <property type="term" value="F:hydrolase activity, acting on ester bonds"/>
    <property type="evidence" value="ECO:0007669"/>
    <property type="project" value="UniProtKB-ARBA"/>
</dbReference>
<dbReference type="STRING" id="990288.Atc_1229"/>
<dbReference type="Gene3D" id="3.40.50.1110">
    <property type="entry name" value="SGNH hydrolase"/>
    <property type="match status" value="1"/>
</dbReference>
<dbReference type="GO" id="GO:0016746">
    <property type="term" value="F:acyltransferase activity"/>
    <property type="evidence" value="ECO:0007669"/>
    <property type="project" value="UniProtKB-KW"/>
</dbReference>
<dbReference type="InterPro" id="IPR036514">
    <property type="entry name" value="SGNH_hydro_sf"/>
</dbReference>